<keyword evidence="2" id="KW-0813">Transport</keyword>
<evidence type="ECO:0000256" key="4">
    <source>
        <dbReference type="ARBA" id="ARBA00022967"/>
    </source>
</evidence>
<comment type="subcellular location">
    <subcellularLocation>
        <location evidence="1">Endomembrane system</location>
        <topology evidence="1">Multi-pass membrane protein</topology>
    </subcellularLocation>
</comment>
<comment type="caution">
    <text evidence="8">The sequence shown here is derived from an EMBL/GenBank/DDBJ whole genome shotgun (WGS) entry which is preliminary data.</text>
</comment>
<feature type="transmembrane region" description="Helical" evidence="7">
    <location>
        <begin position="37"/>
        <end position="58"/>
    </location>
</feature>
<feature type="transmembrane region" description="Helical" evidence="7">
    <location>
        <begin position="134"/>
        <end position="154"/>
    </location>
</feature>
<dbReference type="RefSeq" id="WP_040586988.1">
    <property type="nucleotide sequence ID" value="NZ_LPWH01000002.1"/>
</dbReference>
<accession>A0A2S4K0Z7</accession>
<reference evidence="9" key="1">
    <citation type="submission" date="2015-12" db="EMBL/GenBank/DDBJ databases">
        <authorList>
            <person name="Lodha T.D."/>
            <person name="Chintalapati S."/>
            <person name="Chintalapati V.R."/>
            <person name="Sravanthi T."/>
        </authorList>
    </citation>
    <scope>NUCLEOTIDE SEQUENCE [LARGE SCALE GENOMIC DNA]</scope>
    <source>
        <strain evidence="9">JC133</strain>
    </source>
</reference>
<keyword evidence="9" id="KW-1185">Reference proteome</keyword>
<sequence length="198" mass="21417">MRFGALLLTAAVAQNVVLVHFLAPWPLPELVRSVRQSFLFSLAITFALVWVSLIYGVLFRFVLVPLSLEYLATLALLGVLAFSSSAGLALVSWVAPFSRERWCRALPVVFFNSTLFVVPMAIAAEVDSLRLMPAVAAAAGVGLLCALVPVAAVADRLRRLRLPRVLRGEVVVLLAVAAFALALQQIDGLLASFVHPLW</sequence>
<keyword evidence="3 7" id="KW-0812">Transmembrane</keyword>
<evidence type="ECO:0000256" key="2">
    <source>
        <dbReference type="ARBA" id="ARBA00022448"/>
    </source>
</evidence>
<keyword evidence="6 7" id="KW-0472">Membrane</keyword>
<keyword evidence="4" id="KW-1278">Translocase</keyword>
<proteinExistence type="predicted"/>
<feature type="transmembrane region" description="Helical" evidence="7">
    <location>
        <begin position="6"/>
        <end position="25"/>
    </location>
</feature>
<feature type="transmembrane region" description="Helical" evidence="7">
    <location>
        <begin position="102"/>
        <end position="122"/>
    </location>
</feature>
<evidence type="ECO:0000256" key="3">
    <source>
        <dbReference type="ARBA" id="ARBA00022692"/>
    </source>
</evidence>
<name>A0A2S4K0Z7_9SPIO</name>
<dbReference type="EMBL" id="LPWH01000002">
    <property type="protein sequence ID" value="POR05442.1"/>
    <property type="molecule type" value="Genomic_DNA"/>
</dbReference>
<dbReference type="GO" id="GO:0012505">
    <property type="term" value="C:endomembrane system"/>
    <property type="evidence" value="ECO:0007669"/>
    <property type="project" value="UniProtKB-SubCell"/>
</dbReference>
<dbReference type="GO" id="GO:0016020">
    <property type="term" value="C:membrane"/>
    <property type="evidence" value="ECO:0007669"/>
    <property type="project" value="InterPro"/>
</dbReference>
<evidence type="ECO:0000256" key="6">
    <source>
        <dbReference type="ARBA" id="ARBA00023136"/>
    </source>
</evidence>
<gene>
    <name evidence="8" type="ORF">AU468_00780</name>
</gene>
<evidence type="ECO:0000256" key="7">
    <source>
        <dbReference type="SAM" id="Phobius"/>
    </source>
</evidence>
<feature type="transmembrane region" description="Helical" evidence="7">
    <location>
        <begin position="166"/>
        <end position="186"/>
    </location>
</feature>
<dbReference type="Proteomes" id="UP000237350">
    <property type="component" value="Unassembled WGS sequence"/>
</dbReference>
<protein>
    <submittedName>
        <fullName evidence="8">Uncharacterized protein</fullName>
    </submittedName>
</protein>
<keyword evidence="5 7" id="KW-1133">Transmembrane helix</keyword>
<dbReference type="AlphaFoldDB" id="A0A2S4K0Z7"/>
<organism evidence="8 9">
    <name type="scientific">Alkalispirochaeta sphaeroplastigenens</name>
    <dbReference type="NCBI Taxonomy" id="1187066"/>
    <lineage>
        <taxon>Bacteria</taxon>
        <taxon>Pseudomonadati</taxon>
        <taxon>Spirochaetota</taxon>
        <taxon>Spirochaetia</taxon>
        <taxon>Spirochaetales</taxon>
        <taxon>Spirochaetaceae</taxon>
        <taxon>Alkalispirochaeta</taxon>
    </lineage>
</organism>
<evidence type="ECO:0000256" key="1">
    <source>
        <dbReference type="ARBA" id="ARBA00004127"/>
    </source>
</evidence>
<dbReference type="Pfam" id="PF02508">
    <property type="entry name" value="Rnf-Nqr"/>
    <property type="match status" value="1"/>
</dbReference>
<feature type="transmembrane region" description="Helical" evidence="7">
    <location>
        <begin position="70"/>
        <end position="95"/>
    </location>
</feature>
<evidence type="ECO:0000313" key="8">
    <source>
        <dbReference type="EMBL" id="POR05442.1"/>
    </source>
</evidence>
<dbReference type="InterPro" id="IPR003667">
    <property type="entry name" value="NqrDE/RnfAE"/>
</dbReference>
<evidence type="ECO:0000313" key="9">
    <source>
        <dbReference type="Proteomes" id="UP000237350"/>
    </source>
</evidence>
<evidence type="ECO:0000256" key="5">
    <source>
        <dbReference type="ARBA" id="ARBA00022989"/>
    </source>
</evidence>